<feature type="compositionally biased region" description="Low complexity" evidence="11">
    <location>
        <begin position="384"/>
        <end position="404"/>
    </location>
</feature>
<dbReference type="InterPro" id="IPR043359">
    <property type="entry name" value="GLI-like"/>
</dbReference>
<feature type="domain" description="C2H2-type" evidence="12">
    <location>
        <begin position="496"/>
        <end position="523"/>
    </location>
</feature>
<feature type="region of interest" description="Disordered" evidence="11">
    <location>
        <begin position="1"/>
        <end position="31"/>
    </location>
</feature>
<feature type="region of interest" description="Disordered" evidence="11">
    <location>
        <begin position="274"/>
        <end position="303"/>
    </location>
</feature>
<dbReference type="Proteomes" id="UP000383932">
    <property type="component" value="Unassembled WGS sequence"/>
</dbReference>
<dbReference type="FunFam" id="3.30.160.60:FF:000125">
    <property type="entry name" value="Putative zinc finger protein 143"/>
    <property type="match status" value="1"/>
</dbReference>
<name>A0A5N5QT79_9AGAM</name>
<evidence type="ECO:0000256" key="9">
    <source>
        <dbReference type="ARBA" id="ARBA00023242"/>
    </source>
</evidence>
<dbReference type="GO" id="GO:0000981">
    <property type="term" value="F:DNA-binding transcription factor activity, RNA polymerase II-specific"/>
    <property type="evidence" value="ECO:0007669"/>
    <property type="project" value="UniProtKB-ARBA"/>
</dbReference>
<feature type="domain" description="C2H2-type" evidence="12">
    <location>
        <begin position="244"/>
        <end position="269"/>
    </location>
</feature>
<dbReference type="Gene3D" id="3.30.160.60">
    <property type="entry name" value="Classic Zinc Finger"/>
    <property type="match status" value="7"/>
</dbReference>
<dbReference type="GO" id="GO:0005634">
    <property type="term" value="C:nucleus"/>
    <property type="evidence" value="ECO:0007669"/>
    <property type="project" value="UniProtKB-SubCell"/>
</dbReference>
<evidence type="ECO:0000256" key="1">
    <source>
        <dbReference type="ARBA" id="ARBA00004123"/>
    </source>
</evidence>
<evidence type="ECO:0000256" key="8">
    <source>
        <dbReference type="ARBA" id="ARBA00023163"/>
    </source>
</evidence>
<reference evidence="13 14" key="1">
    <citation type="journal article" date="2019" name="Fungal Biol. Biotechnol.">
        <title>Draft genome sequence of fastidious pathogen Ceratobasidium theobromae, which causes vascular-streak dieback in Theobroma cacao.</title>
        <authorList>
            <person name="Ali S.S."/>
            <person name="Asman A."/>
            <person name="Shao J."/>
            <person name="Firmansyah A.P."/>
            <person name="Susilo A.W."/>
            <person name="Rosmana A."/>
            <person name="McMahon P."/>
            <person name="Junaid M."/>
            <person name="Guest D."/>
            <person name="Kheng T.Y."/>
            <person name="Meinhardt L.W."/>
            <person name="Bailey B.A."/>
        </authorList>
    </citation>
    <scope>NUCLEOTIDE SEQUENCE [LARGE SCALE GENOMIC DNA]</scope>
    <source>
        <strain evidence="13 14">CT2</strain>
    </source>
</reference>
<dbReference type="GO" id="GO:0000978">
    <property type="term" value="F:RNA polymerase II cis-regulatory region sequence-specific DNA binding"/>
    <property type="evidence" value="ECO:0007669"/>
    <property type="project" value="TreeGrafter"/>
</dbReference>
<dbReference type="SMART" id="SM00355">
    <property type="entry name" value="ZnF_C2H2"/>
    <property type="match status" value="7"/>
</dbReference>
<dbReference type="OrthoDB" id="3437960at2759"/>
<feature type="compositionally biased region" description="Pro residues" evidence="11">
    <location>
        <begin position="291"/>
        <end position="301"/>
    </location>
</feature>
<evidence type="ECO:0000259" key="12">
    <source>
        <dbReference type="PROSITE" id="PS50157"/>
    </source>
</evidence>
<feature type="domain" description="C2H2-type" evidence="12">
    <location>
        <begin position="428"/>
        <end position="458"/>
    </location>
</feature>
<dbReference type="SUPFAM" id="SSF57667">
    <property type="entry name" value="beta-beta-alpha zinc fingers"/>
    <property type="match status" value="5"/>
</dbReference>
<feature type="domain" description="C2H2-type" evidence="12">
    <location>
        <begin position="524"/>
        <end position="553"/>
    </location>
</feature>
<dbReference type="GO" id="GO:0008270">
    <property type="term" value="F:zinc ion binding"/>
    <property type="evidence" value="ECO:0007669"/>
    <property type="project" value="UniProtKB-KW"/>
</dbReference>
<dbReference type="InterPro" id="IPR013087">
    <property type="entry name" value="Znf_C2H2_type"/>
</dbReference>
<keyword evidence="3" id="KW-0677">Repeat</keyword>
<evidence type="ECO:0000256" key="4">
    <source>
        <dbReference type="ARBA" id="ARBA00022771"/>
    </source>
</evidence>
<evidence type="ECO:0000256" key="2">
    <source>
        <dbReference type="ARBA" id="ARBA00022723"/>
    </source>
</evidence>
<dbReference type="InterPro" id="IPR036236">
    <property type="entry name" value="Znf_C2H2_sf"/>
</dbReference>
<keyword evidence="14" id="KW-1185">Reference proteome</keyword>
<evidence type="ECO:0000313" key="13">
    <source>
        <dbReference type="EMBL" id="KAB5594962.1"/>
    </source>
</evidence>
<proteinExistence type="predicted"/>
<dbReference type="PROSITE" id="PS00028">
    <property type="entry name" value="ZINC_FINGER_C2H2_1"/>
    <property type="match status" value="6"/>
</dbReference>
<dbReference type="FunFam" id="3.30.160.60:FF:000032">
    <property type="entry name" value="Krueppel-like factor 4"/>
    <property type="match status" value="1"/>
</dbReference>
<evidence type="ECO:0000256" key="11">
    <source>
        <dbReference type="SAM" id="MobiDB-lite"/>
    </source>
</evidence>
<dbReference type="PANTHER" id="PTHR45718">
    <property type="entry name" value="TRANSCRIPTIONAL ACTIVATOR CUBITUS INTERRUPTUS"/>
    <property type="match status" value="1"/>
</dbReference>
<sequence length="640" mass="69934">MEEWGTGDVRLDRVPSQSYGSTRPMKPGAHEERPSTVFLCKDSACIKSRPLSNCRDCDGPPKMARYAPYPTRICTECSADYQPCEDLTEHCTPGCVQVTVPCLDSCTPTDCNSDTCPENITPHSLWAVSDWHAHCNMPPQFAAINHDLQFADDLQQLFDCCSNNYYPQNESCVPLPVTDATGTTVNITHQAAQDLGLAALFRTYHPSSSPPLTLSTAPTPELLPAVGFPRERSGSVPSSSASSFACRWSDCGQCFRSLSELVGHVNLEHLRLPGSSPSHDHAHGAPACHVAPPPSPAPSQPNQPDVMACPWSDCSIIPAPLETSGADFNASLCALASHLFHDHLNLPAQTSPEDLFVLQTPLSPASVNIPTPITQVLPTPPTPSRVSPAPSSSTSSIPVPSSLRSHTHSHKGKEKDASAPPESSPQIHTCNWVGCTQTFSTSAALTEHLSTEHVGRGKASYDCHWTGCTRNGPKHGFSSKQKVLRHLQSHTGHRPFRCEVCGLDFSEAATLQQHMRRHTREKPYVCDFPGCGKAFAITGALTIHKRTHNGDKPFKCKYCDRAFSESSNLSKHLRTHTGQRPYICPEPQCGKRFSRPDQVSRHMSVHRKRDKDKQQPGNDKEKGEGEMEVEVEVDAEVEDT</sequence>
<dbReference type="PANTHER" id="PTHR45718:SF4">
    <property type="entry name" value="TRANSCRIPTIONAL ACTIVATOR CUBITUS INTERRUPTUS"/>
    <property type="match status" value="1"/>
</dbReference>
<evidence type="ECO:0000256" key="10">
    <source>
        <dbReference type="PROSITE-ProRule" id="PRU00042"/>
    </source>
</evidence>
<dbReference type="EMBL" id="SSOP01000014">
    <property type="protein sequence ID" value="KAB5594962.1"/>
    <property type="molecule type" value="Genomic_DNA"/>
</dbReference>
<feature type="region of interest" description="Disordered" evidence="11">
    <location>
        <begin position="367"/>
        <end position="425"/>
    </location>
</feature>
<feature type="domain" description="C2H2-type" evidence="12">
    <location>
        <begin position="582"/>
        <end position="611"/>
    </location>
</feature>
<keyword evidence="5" id="KW-0862">Zinc</keyword>
<feature type="domain" description="C2H2-type" evidence="12">
    <location>
        <begin position="554"/>
        <end position="581"/>
    </location>
</feature>
<evidence type="ECO:0000256" key="5">
    <source>
        <dbReference type="ARBA" id="ARBA00022833"/>
    </source>
</evidence>
<evidence type="ECO:0000256" key="3">
    <source>
        <dbReference type="ARBA" id="ARBA00022737"/>
    </source>
</evidence>
<keyword evidence="8" id="KW-0804">Transcription</keyword>
<keyword evidence="7" id="KW-0238">DNA-binding</keyword>
<evidence type="ECO:0000256" key="6">
    <source>
        <dbReference type="ARBA" id="ARBA00023015"/>
    </source>
</evidence>
<keyword evidence="6" id="KW-0805">Transcription regulation</keyword>
<keyword evidence="2" id="KW-0479">Metal-binding</keyword>
<dbReference type="PROSITE" id="PS50157">
    <property type="entry name" value="ZINC_FINGER_C2H2_2"/>
    <property type="match status" value="6"/>
</dbReference>
<comment type="caution">
    <text evidence="13">The sequence shown here is derived from an EMBL/GenBank/DDBJ whole genome shotgun (WGS) entry which is preliminary data.</text>
</comment>
<dbReference type="FunFam" id="3.30.160.60:FF:000325">
    <property type="entry name" value="ZFP90 zinc finger protein"/>
    <property type="match status" value="1"/>
</dbReference>
<comment type="subcellular location">
    <subcellularLocation>
        <location evidence="1">Nucleus</location>
    </subcellularLocation>
</comment>
<feature type="compositionally biased region" description="Basic and acidic residues" evidence="11">
    <location>
        <begin position="611"/>
        <end position="625"/>
    </location>
</feature>
<accession>A0A5N5QT79</accession>
<evidence type="ECO:0000313" key="14">
    <source>
        <dbReference type="Proteomes" id="UP000383932"/>
    </source>
</evidence>
<keyword evidence="4 10" id="KW-0863">Zinc-finger</keyword>
<dbReference type="Pfam" id="PF00096">
    <property type="entry name" value="zf-C2H2"/>
    <property type="match status" value="4"/>
</dbReference>
<organism evidence="13 14">
    <name type="scientific">Ceratobasidium theobromae</name>
    <dbReference type="NCBI Taxonomy" id="1582974"/>
    <lineage>
        <taxon>Eukaryota</taxon>
        <taxon>Fungi</taxon>
        <taxon>Dikarya</taxon>
        <taxon>Basidiomycota</taxon>
        <taxon>Agaricomycotina</taxon>
        <taxon>Agaricomycetes</taxon>
        <taxon>Cantharellales</taxon>
        <taxon>Ceratobasidiaceae</taxon>
        <taxon>Ceratobasidium</taxon>
    </lineage>
</organism>
<feature type="compositionally biased region" description="Acidic residues" evidence="11">
    <location>
        <begin position="626"/>
        <end position="640"/>
    </location>
</feature>
<dbReference type="FunFam" id="3.30.160.60:FF:000100">
    <property type="entry name" value="Zinc finger 45-like"/>
    <property type="match status" value="1"/>
</dbReference>
<protein>
    <submittedName>
        <fullName evidence="13">C2H2-type zinc-finger protein</fullName>
    </submittedName>
</protein>
<gene>
    <name evidence="13" type="ORF">CTheo_1595</name>
</gene>
<evidence type="ECO:0000256" key="7">
    <source>
        <dbReference type="ARBA" id="ARBA00023125"/>
    </source>
</evidence>
<dbReference type="AlphaFoldDB" id="A0A5N5QT79"/>
<keyword evidence="9" id="KW-0539">Nucleus</keyword>
<feature type="region of interest" description="Disordered" evidence="11">
    <location>
        <begin position="587"/>
        <end position="640"/>
    </location>
</feature>